<dbReference type="EMBL" id="JACGWM010000006">
    <property type="protein sequence ID" value="KAL0368321.1"/>
    <property type="molecule type" value="Genomic_DNA"/>
</dbReference>
<sequence>MKFIGSVDAPSYCHMGEKLFEFLNKFVQQIREKNVIQVITDSASANVLAEIGVCLKIALRRRYDARDTIDPIALDDIDESNEWFLGRLDLSEEDDDEGNARVYEDDDLT</sequence>
<name>A0AAW2QL42_9LAMI</name>
<dbReference type="Pfam" id="PF04937">
    <property type="entry name" value="DUF659"/>
    <property type="match status" value="1"/>
</dbReference>
<proteinExistence type="predicted"/>
<feature type="domain" description="DUF659" evidence="1">
    <location>
        <begin position="3"/>
        <end position="49"/>
    </location>
</feature>
<protein>
    <recommendedName>
        <fullName evidence="1">DUF659 domain-containing protein</fullName>
    </recommendedName>
</protein>
<evidence type="ECO:0000313" key="2">
    <source>
        <dbReference type="EMBL" id="KAL0368321.1"/>
    </source>
</evidence>
<reference evidence="2" key="1">
    <citation type="submission" date="2020-06" db="EMBL/GenBank/DDBJ databases">
        <authorList>
            <person name="Li T."/>
            <person name="Hu X."/>
            <person name="Zhang T."/>
            <person name="Song X."/>
            <person name="Zhang H."/>
            <person name="Dai N."/>
            <person name="Sheng W."/>
            <person name="Hou X."/>
            <person name="Wei L."/>
        </authorList>
    </citation>
    <scope>NUCLEOTIDE SEQUENCE</scope>
    <source>
        <strain evidence="2">KEN8</strain>
        <tissue evidence="2">Leaf</tissue>
    </source>
</reference>
<organism evidence="2">
    <name type="scientific">Sesamum calycinum</name>
    <dbReference type="NCBI Taxonomy" id="2727403"/>
    <lineage>
        <taxon>Eukaryota</taxon>
        <taxon>Viridiplantae</taxon>
        <taxon>Streptophyta</taxon>
        <taxon>Embryophyta</taxon>
        <taxon>Tracheophyta</taxon>
        <taxon>Spermatophyta</taxon>
        <taxon>Magnoliopsida</taxon>
        <taxon>eudicotyledons</taxon>
        <taxon>Gunneridae</taxon>
        <taxon>Pentapetalae</taxon>
        <taxon>asterids</taxon>
        <taxon>lamiids</taxon>
        <taxon>Lamiales</taxon>
        <taxon>Pedaliaceae</taxon>
        <taxon>Sesamum</taxon>
    </lineage>
</organism>
<gene>
    <name evidence="2" type="ORF">Scaly_1051000</name>
</gene>
<accession>A0AAW2QL42</accession>
<reference evidence="2" key="2">
    <citation type="journal article" date="2024" name="Plant">
        <title>Genomic evolution and insights into agronomic trait innovations of Sesamum species.</title>
        <authorList>
            <person name="Miao H."/>
            <person name="Wang L."/>
            <person name="Qu L."/>
            <person name="Liu H."/>
            <person name="Sun Y."/>
            <person name="Le M."/>
            <person name="Wang Q."/>
            <person name="Wei S."/>
            <person name="Zheng Y."/>
            <person name="Lin W."/>
            <person name="Duan Y."/>
            <person name="Cao H."/>
            <person name="Xiong S."/>
            <person name="Wang X."/>
            <person name="Wei L."/>
            <person name="Li C."/>
            <person name="Ma Q."/>
            <person name="Ju M."/>
            <person name="Zhao R."/>
            <person name="Li G."/>
            <person name="Mu C."/>
            <person name="Tian Q."/>
            <person name="Mei H."/>
            <person name="Zhang T."/>
            <person name="Gao T."/>
            <person name="Zhang H."/>
        </authorList>
    </citation>
    <scope>NUCLEOTIDE SEQUENCE</scope>
    <source>
        <strain evidence="2">KEN8</strain>
    </source>
</reference>
<dbReference type="AlphaFoldDB" id="A0AAW2QL42"/>
<dbReference type="InterPro" id="IPR007021">
    <property type="entry name" value="DUF659"/>
</dbReference>
<evidence type="ECO:0000259" key="1">
    <source>
        <dbReference type="Pfam" id="PF04937"/>
    </source>
</evidence>
<comment type="caution">
    <text evidence="2">The sequence shown here is derived from an EMBL/GenBank/DDBJ whole genome shotgun (WGS) entry which is preliminary data.</text>
</comment>